<protein>
    <submittedName>
        <fullName evidence="2">Class I SAM-dependent methyltransferase</fullName>
    </submittedName>
</protein>
<reference evidence="2 3" key="1">
    <citation type="journal article" date="2021" name="Genome Biol. Evol.">
        <title>Complete Genome Sequencing of a Novel Gloeobacter Species from a Waterfall Cave in Mexico.</title>
        <authorList>
            <person name="Saw J.H."/>
            <person name="Cardona T."/>
            <person name="Montejano G."/>
        </authorList>
    </citation>
    <scope>NUCLEOTIDE SEQUENCE [LARGE SCALE GENOMIC DNA]</scope>
    <source>
        <strain evidence="2">MG652769</strain>
    </source>
</reference>
<evidence type="ECO:0000313" key="2">
    <source>
        <dbReference type="EMBL" id="UFP93067.1"/>
    </source>
</evidence>
<sequence length="468" mass="53786">MALKKDYICPGLQSVRVDHCFPNMVVGDPVTCPWPYLRREIPHNWYVDRRYPHVGFLNRDEVHILYNTALKFSGKKALEIGCWMGWSACHMALAKVELDIIDPLLGRAEFYTSVSDSLAMAGVLDATRLVEGCSPDKVEELVAGGARKWSLIFIDGNHDAPGPLGDAVVCEQYAESDALILFHDLAAPDVAEGLHYLRQKGWKTMIYQTMQIMGVAWRGDIEPVHHRPDPDVLWQLPSYLRSYAIGSLQNGYIQEVETLHSQIHARPERLQNLLASAQEAREWLQSKLQQTQAQVLQTNAQNQQLQSQIEQLQKDRIFQQGRYDELEAWNGQLQQGKDYLEARCSELEAWNGQLQQGKDYLEARCSELEAWNGQLQQGKDYLEARCSELEAWNGQLLQGKDYLNDQLEQTRKCVEVLQSDRDHLDKLKTALQEQLECELRTIRNMENSRLWKLRTVRSRTKKVLARRG</sequence>
<dbReference type="Pfam" id="PF13578">
    <property type="entry name" value="Methyltransf_24"/>
    <property type="match status" value="1"/>
</dbReference>
<keyword evidence="2" id="KW-0489">Methyltransferase</keyword>
<organism evidence="2 3">
    <name type="scientific">Gloeobacter morelensis MG652769</name>
    <dbReference type="NCBI Taxonomy" id="2781736"/>
    <lineage>
        <taxon>Bacteria</taxon>
        <taxon>Bacillati</taxon>
        <taxon>Cyanobacteriota</taxon>
        <taxon>Cyanophyceae</taxon>
        <taxon>Gloeobacterales</taxon>
        <taxon>Gloeobacteraceae</taxon>
        <taxon>Gloeobacter</taxon>
        <taxon>Gloeobacter morelensis</taxon>
    </lineage>
</organism>
<proteinExistence type="predicted"/>
<evidence type="ECO:0000256" key="1">
    <source>
        <dbReference type="SAM" id="Coils"/>
    </source>
</evidence>
<dbReference type="Gene3D" id="1.10.287.1490">
    <property type="match status" value="1"/>
</dbReference>
<evidence type="ECO:0000313" key="3">
    <source>
        <dbReference type="Proteomes" id="UP001054846"/>
    </source>
</evidence>
<dbReference type="SUPFAM" id="SSF53335">
    <property type="entry name" value="S-adenosyl-L-methionine-dependent methyltransferases"/>
    <property type="match status" value="1"/>
</dbReference>
<feature type="coiled-coil region" evidence="1">
    <location>
        <begin position="274"/>
        <end position="322"/>
    </location>
</feature>
<keyword evidence="3" id="KW-1185">Reference proteome</keyword>
<dbReference type="InterPro" id="IPR029063">
    <property type="entry name" value="SAM-dependent_MTases_sf"/>
</dbReference>
<name>A0ABY3PHC6_9CYAN</name>
<dbReference type="Gene3D" id="3.40.50.150">
    <property type="entry name" value="Vaccinia Virus protein VP39"/>
    <property type="match status" value="1"/>
</dbReference>
<keyword evidence="1" id="KW-0175">Coiled coil</keyword>
<dbReference type="GO" id="GO:0008168">
    <property type="term" value="F:methyltransferase activity"/>
    <property type="evidence" value="ECO:0007669"/>
    <property type="project" value="UniProtKB-KW"/>
</dbReference>
<accession>A0ABY3PHC6</accession>
<keyword evidence="2" id="KW-0808">Transferase</keyword>
<feature type="coiled-coil region" evidence="1">
    <location>
        <begin position="414"/>
        <end position="448"/>
    </location>
</feature>
<dbReference type="EMBL" id="CP063845">
    <property type="protein sequence ID" value="UFP93067.1"/>
    <property type="molecule type" value="Genomic_DNA"/>
</dbReference>
<dbReference type="GO" id="GO:0032259">
    <property type="term" value="P:methylation"/>
    <property type="evidence" value="ECO:0007669"/>
    <property type="project" value="UniProtKB-KW"/>
</dbReference>
<gene>
    <name evidence="2" type="ORF">ISF26_14755</name>
</gene>
<dbReference type="Proteomes" id="UP001054846">
    <property type="component" value="Chromosome"/>
</dbReference>